<dbReference type="Pfam" id="PF00149">
    <property type="entry name" value="Metallophos"/>
    <property type="match status" value="1"/>
</dbReference>
<evidence type="ECO:0000313" key="2">
    <source>
        <dbReference type="EMBL" id="MFC3832019.1"/>
    </source>
</evidence>
<dbReference type="InterPro" id="IPR029052">
    <property type="entry name" value="Metallo-depent_PP-like"/>
</dbReference>
<reference evidence="3" key="1">
    <citation type="journal article" date="2019" name="Int. J. Syst. Evol. Microbiol.">
        <title>The Global Catalogue of Microorganisms (GCM) 10K type strain sequencing project: providing services to taxonomists for standard genome sequencing and annotation.</title>
        <authorList>
            <consortium name="The Broad Institute Genomics Platform"/>
            <consortium name="The Broad Institute Genome Sequencing Center for Infectious Disease"/>
            <person name="Wu L."/>
            <person name="Ma J."/>
        </authorList>
    </citation>
    <scope>NUCLEOTIDE SEQUENCE [LARGE SCALE GENOMIC DNA]</scope>
    <source>
        <strain evidence="3">CCTCC AB 2017081</strain>
    </source>
</reference>
<dbReference type="PANTHER" id="PTHR42850:SF4">
    <property type="entry name" value="ZINC-DEPENDENT ENDOPOLYPHOSPHATASE"/>
    <property type="match status" value="1"/>
</dbReference>
<evidence type="ECO:0000313" key="3">
    <source>
        <dbReference type="Proteomes" id="UP001595803"/>
    </source>
</evidence>
<evidence type="ECO:0000259" key="1">
    <source>
        <dbReference type="Pfam" id="PF00149"/>
    </source>
</evidence>
<dbReference type="SUPFAM" id="SSF56300">
    <property type="entry name" value="Metallo-dependent phosphatases"/>
    <property type="match status" value="1"/>
</dbReference>
<keyword evidence="3" id="KW-1185">Reference proteome</keyword>
<dbReference type="InterPro" id="IPR004843">
    <property type="entry name" value="Calcineurin-like_PHP"/>
</dbReference>
<dbReference type="EMBL" id="JBHRZG010000003">
    <property type="protein sequence ID" value="MFC3832019.1"/>
    <property type="molecule type" value="Genomic_DNA"/>
</dbReference>
<gene>
    <name evidence="2" type="ORF">ACFOSB_04035</name>
</gene>
<feature type="domain" description="Calcineurin-like phosphoesterase" evidence="1">
    <location>
        <begin position="4"/>
        <end position="199"/>
    </location>
</feature>
<name>A0ABV7Z4P3_9DEIO</name>
<proteinExistence type="predicted"/>
<dbReference type="InterPro" id="IPR050126">
    <property type="entry name" value="Ap4A_hydrolase"/>
</dbReference>
<dbReference type="PANTHER" id="PTHR42850">
    <property type="entry name" value="METALLOPHOSPHOESTERASE"/>
    <property type="match status" value="1"/>
</dbReference>
<accession>A0ABV7Z4P3</accession>
<organism evidence="2 3">
    <name type="scientific">Deinococcus rufus</name>
    <dbReference type="NCBI Taxonomy" id="2136097"/>
    <lineage>
        <taxon>Bacteria</taxon>
        <taxon>Thermotogati</taxon>
        <taxon>Deinococcota</taxon>
        <taxon>Deinococci</taxon>
        <taxon>Deinococcales</taxon>
        <taxon>Deinococcaceae</taxon>
        <taxon>Deinococcus</taxon>
    </lineage>
</organism>
<comment type="caution">
    <text evidence="2">The sequence shown here is derived from an EMBL/GenBank/DDBJ whole genome shotgun (WGS) entry which is preliminary data.</text>
</comment>
<sequence length="269" mass="29755">MTAPVLIVPDLHGRPDLLRAVLDHFPDSHLIVLGDAIDRGARSLPLVDMLLDLRAAGRATLLMGNHERMALEGIRWYRRYQGTHDMGDYRRAMEGYQWWMRAGGETVRSELGSLTLEKFPERLETYLTTLKTVVYVTGDNVIHDHLPATPSLLVAHAAPPVAHPEHPSPEDAALWLRPFEGPFRMPGSVTFSVHGHTPVQTPARIGTHLYIDMGAYETGRLAVAEATPHGMPQITVICGRGEPGKARKYPRFGEPVAVRVIDLPGAPPR</sequence>
<dbReference type="Gene3D" id="3.60.21.10">
    <property type="match status" value="1"/>
</dbReference>
<dbReference type="RefSeq" id="WP_322472878.1">
    <property type="nucleotide sequence ID" value="NZ_JBHRZG010000003.1"/>
</dbReference>
<protein>
    <submittedName>
        <fullName evidence="2">Metallophosphoesterase</fullName>
    </submittedName>
</protein>
<dbReference type="Proteomes" id="UP001595803">
    <property type="component" value="Unassembled WGS sequence"/>
</dbReference>